<dbReference type="OrthoDB" id="7773036at2759"/>
<reference evidence="8 9" key="1">
    <citation type="journal article" date="2018" name="Mol. Biol. Evol.">
        <title>Broad Genomic Sampling Reveals a Smut Pathogenic Ancestry of the Fungal Clade Ustilaginomycotina.</title>
        <authorList>
            <person name="Kijpornyongpan T."/>
            <person name="Mondo S.J."/>
            <person name="Barry K."/>
            <person name="Sandor L."/>
            <person name="Lee J."/>
            <person name="Lipzen A."/>
            <person name="Pangilinan J."/>
            <person name="LaButti K."/>
            <person name="Hainaut M."/>
            <person name="Henrissat B."/>
            <person name="Grigoriev I.V."/>
            <person name="Spatafora J.W."/>
            <person name="Aime M.C."/>
        </authorList>
    </citation>
    <scope>NUCLEOTIDE SEQUENCE [LARGE SCALE GENOMIC DNA]</scope>
    <source>
        <strain evidence="8 9">MCA 4718</strain>
    </source>
</reference>
<evidence type="ECO:0000259" key="7">
    <source>
        <dbReference type="Pfam" id="PF00291"/>
    </source>
</evidence>
<comment type="cofactor">
    <cofactor evidence="1">
        <name>pyridoxal 5'-phosphate</name>
        <dbReference type="ChEBI" id="CHEBI:597326"/>
    </cofactor>
</comment>
<dbReference type="InterPro" id="IPR050147">
    <property type="entry name" value="Ser/Thr_Dehydratase"/>
</dbReference>
<dbReference type="GO" id="GO:0004794">
    <property type="term" value="F:threonine deaminase activity"/>
    <property type="evidence" value="ECO:0007669"/>
    <property type="project" value="TreeGrafter"/>
</dbReference>
<dbReference type="GeneID" id="37013134"/>
<evidence type="ECO:0000256" key="6">
    <source>
        <dbReference type="ARBA" id="ARBA00049406"/>
    </source>
</evidence>
<dbReference type="Pfam" id="PF00291">
    <property type="entry name" value="PALP"/>
    <property type="match status" value="1"/>
</dbReference>
<gene>
    <name evidence="8" type="ORF">BCV69DRAFT_279864</name>
</gene>
<evidence type="ECO:0000313" key="8">
    <source>
        <dbReference type="EMBL" id="PWN23958.1"/>
    </source>
</evidence>
<keyword evidence="4" id="KW-0663">Pyridoxal phosphate</keyword>
<dbReference type="STRING" id="1684307.A0A316UG90"/>
<dbReference type="PANTHER" id="PTHR48078">
    <property type="entry name" value="THREONINE DEHYDRATASE, MITOCHONDRIAL-RELATED"/>
    <property type="match status" value="1"/>
</dbReference>
<dbReference type="Gene3D" id="3.40.50.1100">
    <property type="match status" value="2"/>
</dbReference>
<dbReference type="GO" id="GO:0009097">
    <property type="term" value="P:isoleucine biosynthetic process"/>
    <property type="evidence" value="ECO:0007669"/>
    <property type="project" value="TreeGrafter"/>
</dbReference>
<accession>A0A316UG90</accession>
<evidence type="ECO:0000256" key="1">
    <source>
        <dbReference type="ARBA" id="ARBA00001933"/>
    </source>
</evidence>
<dbReference type="SUPFAM" id="SSF53686">
    <property type="entry name" value="Tryptophan synthase beta subunit-like PLP-dependent enzymes"/>
    <property type="match status" value="1"/>
</dbReference>
<sequence length="359" mass="38167">MSSQSHIRTPLLYSPLLSQKTGGHNVYLKLESFQPSGSFKIRGVGRSVQAAHAKIGAKLRVITSSGGNAGLAASTASRIIGVPCTVYCPETTPDHMVELFKAEGATVVRQGKAWDDANAMAEAAVAEDPDNAVLVHPFAGEELVKGNATLMEEVYEQLRSEHGLEPETELDLVSCVVGGGGLINGVLTGILGQERKSQSISSSPSTFRRPTVIATQCFGADAFSRSWLQHELVTLPAISSRATSMGAKQCSAAALATAEEYGRERLISLVTDDGLAASCSFQFAQDHLLLVEVSCGAGLVPAYYSDRLPMLLQGSGDRKKNIVIIVCGGRKDRIQDIFAYGEEVATARSLPMDLNGKRV</sequence>
<dbReference type="EC" id="4.3.1.17" evidence="3"/>
<dbReference type="RefSeq" id="XP_025351118.1">
    <property type="nucleotide sequence ID" value="XM_025491400.1"/>
</dbReference>
<dbReference type="GO" id="GO:0006565">
    <property type="term" value="P:L-serine catabolic process"/>
    <property type="evidence" value="ECO:0007669"/>
    <property type="project" value="TreeGrafter"/>
</dbReference>
<proteinExistence type="inferred from homology"/>
<organism evidence="8 9">
    <name type="scientific">Pseudomicrostroma glucosiphilum</name>
    <dbReference type="NCBI Taxonomy" id="1684307"/>
    <lineage>
        <taxon>Eukaryota</taxon>
        <taxon>Fungi</taxon>
        <taxon>Dikarya</taxon>
        <taxon>Basidiomycota</taxon>
        <taxon>Ustilaginomycotina</taxon>
        <taxon>Exobasidiomycetes</taxon>
        <taxon>Microstromatales</taxon>
        <taxon>Microstromatales incertae sedis</taxon>
        <taxon>Pseudomicrostroma</taxon>
    </lineage>
</organism>
<keyword evidence="9" id="KW-1185">Reference proteome</keyword>
<dbReference type="Proteomes" id="UP000245942">
    <property type="component" value="Unassembled WGS sequence"/>
</dbReference>
<evidence type="ECO:0000256" key="3">
    <source>
        <dbReference type="ARBA" id="ARBA00012093"/>
    </source>
</evidence>
<name>A0A316UG90_9BASI</name>
<keyword evidence="5" id="KW-0456">Lyase</keyword>
<comment type="similarity">
    <text evidence="2">Belongs to the serine/threonine dehydratase family.</text>
</comment>
<feature type="domain" description="Tryptophan synthase beta chain-like PALP" evidence="7">
    <location>
        <begin position="4"/>
        <end position="328"/>
    </location>
</feature>
<dbReference type="AlphaFoldDB" id="A0A316UG90"/>
<protein>
    <recommendedName>
        <fullName evidence="3">L-serine ammonia-lyase</fullName>
        <ecNumber evidence="3">4.3.1.17</ecNumber>
    </recommendedName>
</protein>
<evidence type="ECO:0000256" key="4">
    <source>
        <dbReference type="ARBA" id="ARBA00022898"/>
    </source>
</evidence>
<evidence type="ECO:0000256" key="5">
    <source>
        <dbReference type="ARBA" id="ARBA00023239"/>
    </source>
</evidence>
<dbReference type="EMBL" id="KZ819321">
    <property type="protein sequence ID" value="PWN23958.1"/>
    <property type="molecule type" value="Genomic_DNA"/>
</dbReference>
<dbReference type="PROSITE" id="PS00165">
    <property type="entry name" value="DEHYDRATASE_SER_THR"/>
    <property type="match status" value="1"/>
</dbReference>
<dbReference type="PANTHER" id="PTHR48078:SF2">
    <property type="entry name" value="CATABOLIC L-SERINE_THREONINE DEHYDRATASE"/>
    <property type="match status" value="1"/>
</dbReference>
<dbReference type="InterPro" id="IPR000634">
    <property type="entry name" value="Ser/Thr_deHydtase_PyrdxlP-BS"/>
</dbReference>
<evidence type="ECO:0000256" key="2">
    <source>
        <dbReference type="ARBA" id="ARBA00010869"/>
    </source>
</evidence>
<dbReference type="GO" id="GO:0006567">
    <property type="term" value="P:L-threonine catabolic process"/>
    <property type="evidence" value="ECO:0007669"/>
    <property type="project" value="TreeGrafter"/>
</dbReference>
<dbReference type="GO" id="GO:0003941">
    <property type="term" value="F:L-serine ammonia-lyase activity"/>
    <property type="evidence" value="ECO:0007669"/>
    <property type="project" value="UniProtKB-EC"/>
</dbReference>
<dbReference type="InterPro" id="IPR036052">
    <property type="entry name" value="TrpB-like_PALP_sf"/>
</dbReference>
<dbReference type="InterPro" id="IPR001926">
    <property type="entry name" value="TrpB-like_PALP"/>
</dbReference>
<comment type="catalytic activity">
    <reaction evidence="6">
        <text>L-serine = pyruvate + NH4(+)</text>
        <dbReference type="Rhea" id="RHEA:19169"/>
        <dbReference type="ChEBI" id="CHEBI:15361"/>
        <dbReference type="ChEBI" id="CHEBI:28938"/>
        <dbReference type="ChEBI" id="CHEBI:33384"/>
        <dbReference type="EC" id="4.3.1.17"/>
    </reaction>
</comment>
<dbReference type="GO" id="GO:0030170">
    <property type="term" value="F:pyridoxal phosphate binding"/>
    <property type="evidence" value="ECO:0007669"/>
    <property type="project" value="InterPro"/>
</dbReference>
<evidence type="ECO:0000313" key="9">
    <source>
        <dbReference type="Proteomes" id="UP000245942"/>
    </source>
</evidence>